<dbReference type="InterPro" id="IPR051209">
    <property type="entry name" value="FAD-bind_Monooxygenase_sf"/>
</dbReference>
<dbReference type="Gene3D" id="3.50.50.60">
    <property type="entry name" value="FAD/NAD(P)-binding domain"/>
    <property type="match status" value="3"/>
</dbReference>
<dbReference type="RefSeq" id="WP_378612173.1">
    <property type="nucleotide sequence ID" value="NZ_JBHSAX010000009.1"/>
</dbReference>
<dbReference type="EC" id="1.14.13.-" evidence="2"/>
<dbReference type="InterPro" id="IPR023753">
    <property type="entry name" value="FAD/NAD-binding_dom"/>
</dbReference>
<protein>
    <submittedName>
        <fullName evidence="2">Flavin-containing monooxygenase</fullName>
        <ecNumber evidence="2">1.14.13.-</ecNumber>
    </submittedName>
</protein>
<evidence type="ECO:0000313" key="3">
    <source>
        <dbReference type="Proteomes" id="UP001595696"/>
    </source>
</evidence>
<feature type="domain" description="FAD/NAD(P)-binding" evidence="1">
    <location>
        <begin position="10"/>
        <end position="200"/>
    </location>
</feature>
<accession>A0ABV8DQN7</accession>
<dbReference type="SUPFAM" id="SSF51905">
    <property type="entry name" value="FAD/NAD(P)-binding domain"/>
    <property type="match status" value="2"/>
</dbReference>
<proteinExistence type="predicted"/>
<dbReference type="Pfam" id="PF07992">
    <property type="entry name" value="Pyr_redox_2"/>
    <property type="match status" value="1"/>
</dbReference>
<dbReference type="PRINTS" id="PR00411">
    <property type="entry name" value="PNDRDTASEI"/>
</dbReference>
<gene>
    <name evidence="2" type="ORF">ACFO0B_10425</name>
</gene>
<name>A0ABV8DQN7_9NOCA</name>
<evidence type="ECO:0000313" key="2">
    <source>
        <dbReference type="EMBL" id="MFC3962400.1"/>
    </source>
</evidence>
<dbReference type="PANTHER" id="PTHR42877:SF4">
    <property type="entry name" value="FAD_NAD(P)-BINDING DOMAIN-CONTAINING PROTEIN-RELATED"/>
    <property type="match status" value="1"/>
</dbReference>
<dbReference type="Proteomes" id="UP001595696">
    <property type="component" value="Unassembled WGS sequence"/>
</dbReference>
<dbReference type="GO" id="GO:0004497">
    <property type="term" value="F:monooxygenase activity"/>
    <property type="evidence" value="ECO:0007669"/>
    <property type="project" value="UniProtKB-KW"/>
</dbReference>
<dbReference type="EMBL" id="JBHSAX010000009">
    <property type="protein sequence ID" value="MFC3962400.1"/>
    <property type="molecule type" value="Genomic_DNA"/>
</dbReference>
<keyword evidence="3" id="KW-1185">Reference proteome</keyword>
<keyword evidence="2" id="KW-0560">Oxidoreductase</keyword>
<keyword evidence="2" id="KW-0503">Monooxygenase</keyword>
<reference evidence="3" key="1">
    <citation type="journal article" date="2019" name="Int. J. Syst. Evol. Microbiol.">
        <title>The Global Catalogue of Microorganisms (GCM) 10K type strain sequencing project: providing services to taxonomists for standard genome sequencing and annotation.</title>
        <authorList>
            <consortium name="The Broad Institute Genomics Platform"/>
            <consortium name="The Broad Institute Genome Sequencing Center for Infectious Disease"/>
            <person name="Wu L."/>
            <person name="Ma J."/>
        </authorList>
    </citation>
    <scope>NUCLEOTIDE SEQUENCE [LARGE SCALE GENOMIC DNA]</scope>
    <source>
        <strain evidence="3">CGMCC 4.7330</strain>
    </source>
</reference>
<dbReference type="PANTHER" id="PTHR42877">
    <property type="entry name" value="L-ORNITHINE N(5)-MONOOXYGENASE-RELATED"/>
    <property type="match status" value="1"/>
</dbReference>
<sequence length="484" mass="51900">MCSNDFRTIRVAVVGAGFGGICAALRLRAAGHREVTVFDARDGAGGTWAANRYPGVACDAPSHVYSYSFTEPPAWSRRFAPGAEIRGYLERCAAGLTLRTGTAVTAAAWTGRDWLLTLGDGTAERFDVLVAATGQLAVPAVPPLPGLAEFGGRVLHTADWPDDFDPTGRRIAVVGTGASAVQLIPELAGRAAALTVVQRSAPYVLPKPDVPYRVRALHRRFPAVRLATRAALWTGLEAVTLGFWRWPALLRPIERAHARALRRTVADPALRAALTPADRAGCKRILMADGYHAALTRPHVTLVTEPIIAVEPGAVRTAAGRHPADTLVFATGFATGGFATTLEITGRTGATLAERWAGTARAHLGLTVPGFPNLFLVYGPNTNLGSGSIVFMLETQAAHIAAAVTRLAAAPPGSALEVTEAAFARWSRLLDRRFARPLAWNSGCRSWYRDAAGRDAHNWPGALVEYRLRAARPRRRDYRLSPPR</sequence>
<evidence type="ECO:0000259" key="1">
    <source>
        <dbReference type="Pfam" id="PF07992"/>
    </source>
</evidence>
<comment type="caution">
    <text evidence="2">The sequence shown here is derived from an EMBL/GenBank/DDBJ whole genome shotgun (WGS) entry which is preliminary data.</text>
</comment>
<dbReference type="InterPro" id="IPR036188">
    <property type="entry name" value="FAD/NAD-bd_sf"/>
</dbReference>
<organism evidence="2 3">
    <name type="scientific">Nocardia jiangsuensis</name>
    <dbReference type="NCBI Taxonomy" id="1691563"/>
    <lineage>
        <taxon>Bacteria</taxon>
        <taxon>Bacillati</taxon>
        <taxon>Actinomycetota</taxon>
        <taxon>Actinomycetes</taxon>
        <taxon>Mycobacteriales</taxon>
        <taxon>Nocardiaceae</taxon>
        <taxon>Nocardia</taxon>
    </lineage>
</organism>